<protein>
    <submittedName>
        <fullName evidence="1">Uncharacterized protein</fullName>
    </submittedName>
</protein>
<evidence type="ECO:0000313" key="1">
    <source>
        <dbReference type="EMBL" id="HIZ00839.1"/>
    </source>
</evidence>
<gene>
    <name evidence="1" type="ORF">H9819_01115</name>
</gene>
<comment type="caution">
    <text evidence="1">The sequence shown here is derived from an EMBL/GenBank/DDBJ whole genome shotgun (WGS) entry which is preliminary data.</text>
</comment>
<reference evidence="1" key="1">
    <citation type="journal article" date="2021" name="PeerJ">
        <title>Extensive microbial diversity within the chicken gut microbiome revealed by metagenomics and culture.</title>
        <authorList>
            <person name="Gilroy R."/>
            <person name="Ravi A."/>
            <person name="Getino M."/>
            <person name="Pursley I."/>
            <person name="Horton D.L."/>
            <person name="Alikhan N.F."/>
            <person name="Baker D."/>
            <person name="Gharbi K."/>
            <person name="Hall N."/>
            <person name="Watson M."/>
            <person name="Adriaenssens E.M."/>
            <person name="Foster-Nyarko E."/>
            <person name="Jarju S."/>
            <person name="Secka A."/>
            <person name="Antonio M."/>
            <person name="Oren A."/>
            <person name="Chaudhuri R.R."/>
            <person name="La Ragione R."/>
            <person name="Hildebrand F."/>
            <person name="Pallen M.J."/>
        </authorList>
    </citation>
    <scope>NUCLEOTIDE SEQUENCE</scope>
    <source>
        <strain evidence="1">ChiHjej12B11-24981</strain>
    </source>
</reference>
<sequence length="128" mass="14301">MKEYADKADVPSGQVKEPLVGYTSPAVRTADGAVGISSALLDELLHQSNEVKLLIIQKLSESMMTPPKEDKSREEKLAARRKEIEAKLDELHVTGSLRNLIGAIPMLEGEDFDWKKEKEAYLMEKYGL</sequence>
<reference evidence="1" key="2">
    <citation type="submission" date="2021-04" db="EMBL/GenBank/DDBJ databases">
        <authorList>
            <person name="Gilroy R."/>
        </authorList>
    </citation>
    <scope>NUCLEOTIDE SEQUENCE</scope>
    <source>
        <strain evidence="1">ChiHjej12B11-24981</strain>
    </source>
</reference>
<name>A0A9D2A3U2_9BACE</name>
<evidence type="ECO:0000313" key="2">
    <source>
        <dbReference type="Proteomes" id="UP000824023"/>
    </source>
</evidence>
<proteinExistence type="predicted"/>
<organism evidence="1 2">
    <name type="scientific">Candidatus Bacteroides merdipullorum</name>
    <dbReference type="NCBI Taxonomy" id="2838474"/>
    <lineage>
        <taxon>Bacteria</taxon>
        <taxon>Pseudomonadati</taxon>
        <taxon>Bacteroidota</taxon>
        <taxon>Bacteroidia</taxon>
        <taxon>Bacteroidales</taxon>
        <taxon>Bacteroidaceae</taxon>
        <taxon>Bacteroides</taxon>
    </lineage>
</organism>
<accession>A0A9D2A3U2</accession>
<dbReference type="Proteomes" id="UP000824023">
    <property type="component" value="Unassembled WGS sequence"/>
</dbReference>
<dbReference type="AlphaFoldDB" id="A0A9D2A3U2"/>
<dbReference type="EMBL" id="DXCK01000018">
    <property type="protein sequence ID" value="HIZ00839.1"/>
    <property type="molecule type" value="Genomic_DNA"/>
</dbReference>